<accession>A0A838A8A1</accession>
<organism evidence="3 4">
    <name type="scientific">Haloechinothrix aidingensis</name>
    <dbReference type="NCBI Taxonomy" id="2752311"/>
    <lineage>
        <taxon>Bacteria</taxon>
        <taxon>Bacillati</taxon>
        <taxon>Actinomycetota</taxon>
        <taxon>Actinomycetes</taxon>
        <taxon>Pseudonocardiales</taxon>
        <taxon>Pseudonocardiaceae</taxon>
        <taxon>Haloechinothrix</taxon>
    </lineage>
</organism>
<gene>
    <name evidence="3" type="ORF">H0B56_03910</name>
</gene>
<dbReference type="Gene3D" id="1.10.1220.170">
    <property type="match status" value="1"/>
</dbReference>
<evidence type="ECO:0000313" key="3">
    <source>
        <dbReference type="EMBL" id="MBA0124681.1"/>
    </source>
</evidence>
<feature type="compositionally biased region" description="Basic and acidic residues" evidence="2">
    <location>
        <begin position="1"/>
        <end position="12"/>
    </location>
</feature>
<sequence length="95" mass="10486">MSENETTIRTEDQPSWAEVVRQTEQGETVAVIAGGEHVADVVPSQELDRLRETVEILSDTDLVRDLRDGLADLNAGRVVSAEQVAEDLRNRVADE</sequence>
<dbReference type="InterPro" id="IPR036165">
    <property type="entry name" value="YefM-like_sf"/>
</dbReference>
<evidence type="ECO:0000256" key="1">
    <source>
        <dbReference type="ARBA" id="ARBA00009981"/>
    </source>
</evidence>
<evidence type="ECO:0000256" key="2">
    <source>
        <dbReference type="SAM" id="MobiDB-lite"/>
    </source>
</evidence>
<dbReference type="RefSeq" id="WP_180891509.1">
    <property type="nucleotide sequence ID" value="NZ_JACCKD010000001.1"/>
</dbReference>
<dbReference type="SUPFAM" id="SSF143120">
    <property type="entry name" value="YefM-like"/>
    <property type="match status" value="1"/>
</dbReference>
<comment type="similarity">
    <text evidence="1">Belongs to the phD/YefM antitoxin family.</text>
</comment>
<dbReference type="AlphaFoldDB" id="A0A838A8A1"/>
<feature type="region of interest" description="Disordered" evidence="2">
    <location>
        <begin position="1"/>
        <end position="20"/>
    </location>
</feature>
<protein>
    <recommendedName>
        <fullName evidence="5">Antitoxin</fullName>
    </recommendedName>
</protein>
<dbReference type="Proteomes" id="UP000582974">
    <property type="component" value="Unassembled WGS sequence"/>
</dbReference>
<evidence type="ECO:0000313" key="4">
    <source>
        <dbReference type="Proteomes" id="UP000582974"/>
    </source>
</evidence>
<dbReference type="EMBL" id="JACCKD010000001">
    <property type="protein sequence ID" value="MBA0124681.1"/>
    <property type="molecule type" value="Genomic_DNA"/>
</dbReference>
<evidence type="ECO:0008006" key="5">
    <source>
        <dbReference type="Google" id="ProtNLM"/>
    </source>
</evidence>
<name>A0A838A8A1_9PSEU</name>
<reference evidence="3 4" key="1">
    <citation type="submission" date="2020-07" db="EMBL/GenBank/DDBJ databases">
        <title>Genome of Haloechinothrix sp.</title>
        <authorList>
            <person name="Tang S.-K."/>
            <person name="Yang L."/>
            <person name="Zhu W.-Y."/>
        </authorList>
    </citation>
    <scope>NUCLEOTIDE SEQUENCE [LARGE SCALE GENOMIC DNA]</scope>
    <source>
        <strain evidence="3 4">YIM 98757</strain>
    </source>
</reference>
<comment type="caution">
    <text evidence="3">The sequence shown here is derived from an EMBL/GenBank/DDBJ whole genome shotgun (WGS) entry which is preliminary data.</text>
</comment>
<proteinExistence type="inferred from homology"/>
<keyword evidence="4" id="KW-1185">Reference proteome</keyword>